<dbReference type="AlphaFoldDB" id="A0A397J199"/>
<proteinExistence type="predicted"/>
<name>A0A397J199_9GLOM</name>
<organism evidence="1 2">
    <name type="scientific">Diversispora epigaea</name>
    <dbReference type="NCBI Taxonomy" id="1348612"/>
    <lineage>
        <taxon>Eukaryota</taxon>
        <taxon>Fungi</taxon>
        <taxon>Fungi incertae sedis</taxon>
        <taxon>Mucoromycota</taxon>
        <taxon>Glomeromycotina</taxon>
        <taxon>Glomeromycetes</taxon>
        <taxon>Diversisporales</taxon>
        <taxon>Diversisporaceae</taxon>
        <taxon>Diversispora</taxon>
    </lineage>
</organism>
<gene>
    <name evidence="1" type="ORF">Glove_132g35</name>
</gene>
<protein>
    <submittedName>
        <fullName evidence="1">Uncharacterized protein</fullName>
    </submittedName>
</protein>
<accession>A0A397J199</accession>
<reference evidence="1 2" key="1">
    <citation type="submission" date="2018-08" db="EMBL/GenBank/DDBJ databases">
        <title>Genome and evolution of the arbuscular mycorrhizal fungus Diversispora epigaea (formerly Glomus versiforme) and its bacterial endosymbionts.</title>
        <authorList>
            <person name="Sun X."/>
            <person name="Fei Z."/>
            <person name="Harrison M."/>
        </authorList>
    </citation>
    <scope>NUCLEOTIDE SEQUENCE [LARGE SCALE GENOMIC DNA]</scope>
    <source>
        <strain evidence="1 2">IT104</strain>
    </source>
</reference>
<sequence>MGIILITKSKILAQIFDIILNSDFTSLPESSLVSLLKRDDLQMKEKFKFGATLSSGGIAQNSILSTNPEDWTFSQQCLPHILLVKELPRINEQKEPDSTNISKDHAAETFS</sequence>
<dbReference type="OrthoDB" id="5948799at2759"/>
<keyword evidence="2" id="KW-1185">Reference proteome</keyword>
<comment type="caution">
    <text evidence="1">The sequence shown here is derived from an EMBL/GenBank/DDBJ whole genome shotgun (WGS) entry which is preliminary data.</text>
</comment>
<dbReference type="Proteomes" id="UP000266861">
    <property type="component" value="Unassembled WGS sequence"/>
</dbReference>
<evidence type="ECO:0000313" key="1">
    <source>
        <dbReference type="EMBL" id="RHZ80682.1"/>
    </source>
</evidence>
<dbReference type="EMBL" id="PQFF01000123">
    <property type="protein sequence ID" value="RHZ80682.1"/>
    <property type="molecule type" value="Genomic_DNA"/>
</dbReference>
<evidence type="ECO:0000313" key="2">
    <source>
        <dbReference type="Proteomes" id="UP000266861"/>
    </source>
</evidence>